<evidence type="ECO:0000259" key="11">
    <source>
        <dbReference type="PROSITE" id="PS50109"/>
    </source>
</evidence>
<dbReference type="SUPFAM" id="SSF158472">
    <property type="entry name" value="HAMP domain-like"/>
    <property type="match status" value="1"/>
</dbReference>
<dbReference type="InterPro" id="IPR005467">
    <property type="entry name" value="His_kinase_dom"/>
</dbReference>
<dbReference type="PANTHER" id="PTHR45528:SF12">
    <property type="entry name" value="SENSOR HISTIDINE KINASE ARSS"/>
    <property type="match status" value="1"/>
</dbReference>
<evidence type="ECO:0000256" key="10">
    <source>
        <dbReference type="SAM" id="Phobius"/>
    </source>
</evidence>
<evidence type="ECO:0000256" key="9">
    <source>
        <dbReference type="ARBA" id="ARBA00023136"/>
    </source>
</evidence>
<dbReference type="SMART" id="SM00304">
    <property type="entry name" value="HAMP"/>
    <property type="match status" value="1"/>
</dbReference>
<dbReference type="InterPro" id="IPR036890">
    <property type="entry name" value="HATPase_C_sf"/>
</dbReference>
<evidence type="ECO:0000256" key="3">
    <source>
        <dbReference type="ARBA" id="ARBA00012438"/>
    </source>
</evidence>
<keyword evidence="6 10" id="KW-0812">Transmembrane</keyword>
<dbReference type="SMART" id="SM00387">
    <property type="entry name" value="HATPase_c"/>
    <property type="match status" value="1"/>
</dbReference>
<evidence type="ECO:0000256" key="2">
    <source>
        <dbReference type="ARBA" id="ARBA00004141"/>
    </source>
</evidence>
<dbReference type="NCBIfam" id="NF038389">
    <property type="entry name" value="ArsS_fam_HK"/>
    <property type="match status" value="1"/>
</dbReference>
<keyword evidence="7 13" id="KW-0418">Kinase</keyword>
<feature type="transmembrane region" description="Helical" evidence="10">
    <location>
        <begin position="6"/>
        <end position="25"/>
    </location>
</feature>
<gene>
    <name evidence="13" type="ORF">MNB_SV-6-48</name>
</gene>
<dbReference type="SUPFAM" id="SSF55874">
    <property type="entry name" value="ATPase domain of HSP90 chaperone/DNA topoisomerase II/histidine kinase"/>
    <property type="match status" value="1"/>
</dbReference>
<keyword evidence="8 10" id="KW-1133">Transmembrane helix</keyword>
<protein>
    <recommendedName>
        <fullName evidence="3">histidine kinase</fullName>
        <ecNumber evidence="3">2.7.13.3</ecNumber>
    </recommendedName>
</protein>
<dbReference type="PROSITE" id="PS50885">
    <property type="entry name" value="HAMP"/>
    <property type="match status" value="1"/>
</dbReference>
<feature type="domain" description="HAMP" evidence="12">
    <location>
        <begin position="147"/>
        <end position="199"/>
    </location>
</feature>
<dbReference type="Pfam" id="PF02518">
    <property type="entry name" value="HATPase_c"/>
    <property type="match status" value="1"/>
</dbReference>
<dbReference type="GO" id="GO:0000155">
    <property type="term" value="F:phosphorelay sensor kinase activity"/>
    <property type="evidence" value="ECO:0007669"/>
    <property type="project" value="InterPro"/>
</dbReference>
<evidence type="ECO:0000313" key="13">
    <source>
        <dbReference type="EMBL" id="SFV53282.1"/>
    </source>
</evidence>
<dbReference type="EMBL" id="FPHC01000028">
    <property type="protein sequence ID" value="SFV53282.1"/>
    <property type="molecule type" value="Genomic_DNA"/>
</dbReference>
<dbReference type="CDD" id="cd00082">
    <property type="entry name" value="HisKA"/>
    <property type="match status" value="1"/>
</dbReference>
<dbReference type="InterPro" id="IPR003594">
    <property type="entry name" value="HATPase_dom"/>
</dbReference>
<evidence type="ECO:0000256" key="1">
    <source>
        <dbReference type="ARBA" id="ARBA00000085"/>
    </source>
</evidence>
<dbReference type="CDD" id="cd06225">
    <property type="entry name" value="HAMP"/>
    <property type="match status" value="1"/>
</dbReference>
<dbReference type="EC" id="2.7.13.3" evidence="3"/>
<dbReference type="PROSITE" id="PS50109">
    <property type="entry name" value="HIS_KIN"/>
    <property type="match status" value="1"/>
</dbReference>
<proteinExistence type="predicted"/>
<accession>A0A1W1BIB4</accession>
<evidence type="ECO:0000256" key="4">
    <source>
        <dbReference type="ARBA" id="ARBA00022553"/>
    </source>
</evidence>
<comment type="catalytic activity">
    <reaction evidence="1">
        <text>ATP + protein L-histidine = ADP + protein N-phospho-L-histidine.</text>
        <dbReference type="EC" id="2.7.13.3"/>
    </reaction>
</comment>
<dbReference type="Gene3D" id="1.10.287.130">
    <property type="match status" value="1"/>
</dbReference>
<evidence type="ECO:0000256" key="8">
    <source>
        <dbReference type="ARBA" id="ARBA00022989"/>
    </source>
</evidence>
<evidence type="ECO:0000259" key="12">
    <source>
        <dbReference type="PROSITE" id="PS50885"/>
    </source>
</evidence>
<dbReference type="InterPro" id="IPR003660">
    <property type="entry name" value="HAMP_dom"/>
</dbReference>
<keyword evidence="5" id="KW-0808">Transferase</keyword>
<reference evidence="13" key="1">
    <citation type="submission" date="2016-10" db="EMBL/GenBank/DDBJ databases">
        <authorList>
            <person name="de Groot N.N."/>
        </authorList>
    </citation>
    <scope>NUCLEOTIDE SEQUENCE</scope>
</reference>
<evidence type="ECO:0000256" key="5">
    <source>
        <dbReference type="ARBA" id="ARBA00022679"/>
    </source>
</evidence>
<dbReference type="GO" id="GO:0016020">
    <property type="term" value="C:membrane"/>
    <property type="evidence" value="ECO:0007669"/>
    <property type="project" value="UniProtKB-SubCell"/>
</dbReference>
<dbReference type="InterPro" id="IPR036097">
    <property type="entry name" value="HisK_dim/P_sf"/>
</dbReference>
<dbReference type="Gene3D" id="3.30.565.10">
    <property type="entry name" value="Histidine kinase-like ATPase, C-terminal domain"/>
    <property type="match status" value="1"/>
</dbReference>
<dbReference type="SUPFAM" id="SSF47384">
    <property type="entry name" value="Homodimeric domain of signal transducing histidine kinase"/>
    <property type="match status" value="1"/>
</dbReference>
<sequence>MNTLRGKINLIFSLAFILLILLFVASFRYQEQRSQEEYIRQERENSHYLYLYFLKYGKIDEEYLESQNIRLIKGKEQSGLIKKFSQDKDGKRHYQVIVYKYRRFILIDNERFKLLLENMNRPSFVVEFSLIFGGALLLLLTLYLWIIRSLKPLSELKDKIKTFSEGNLDIECHSDKSDEIAAVANEFDQAVKMIRELIHSRQLFLRSIMHELKTPIAKGMIVSEMLVDGKQKERLHRIFVRLNLLIDEFAKLEQITSKNFQLHIESYPVDRILREGIDMLMLEDADEIIDIKKDDDFTMQADIELLSLAIKNLLDNAIKYSVDGRATISLDSGAITISNIGRELPQDIESYFRPFHQSENGLGLGLYIVKSILDILHMRFEYQHKDGMNYFTIG</sequence>
<dbReference type="PANTHER" id="PTHR45528">
    <property type="entry name" value="SENSOR HISTIDINE KINASE CPXA"/>
    <property type="match status" value="1"/>
</dbReference>
<dbReference type="InterPro" id="IPR050398">
    <property type="entry name" value="HssS/ArlS-like"/>
</dbReference>
<dbReference type="InterPro" id="IPR047994">
    <property type="entry name" value="ArsS-like"/>
</dbReference>
<evidence type="ECO:0000256" key="7">
    <source>
        <dbReference type="ARBA" id="ARBA00022777"/>
    </source>
</evidence>
<feature type="transmembrane region" description="Helical" evidence="10">
    <location>
        <begin position="124"/>
        <end position="146"/>
    </location>
</feature>
<name>A0A1W1BIB4_9ZZZZ</name>
<comment type="subcellular location">
    <subcellularLocation>
        <location evidence="2">Membrane</location>
        <topology evidence="2">Multi-pass membrane protein</topology>
    </subcellularLocation>
</comment>
<dbReference type="AlphaFoldDB" id="A0A1W1BIB4"/>
<dbReference type="SMART" id="SM00388">
    <property type="entry name" value="HisKA"/>
    <property type="match status" value="1"/>
</dbReference>
<evidence type="ECO:0000256" key="6">
    <source>
        <dbReference type="ARBA" id="ARBA00022692"/>
    </source>
</evidence>
<organism evidence="13">
    <name type="scientific">hydrothermal vent metagenome</name>
    <dbReference type="NCBI Taxonomy" id="652676"/>
    <lineage>
        <taxon>unclassified sequences</taxon>
        <taxon>metagenomes</taxon>
        <taxon>ecological metagenomes</taxon>
    </lineage>
</organism>
<feature type="domain" description="Histidine kinase" evidence="11">
    <location>
        <begin position="207"/>
        <end position="394"/>
    </location>
</feature>
<keyword evidence="9 10" id="KW-0472">Membrane</keyword>
<keyword evidence="4" id="KW-0597">Phosphoprotein</keyword>
<dbReference type="InterPro" id="IPR003661">
    <property type="entry name" value="HisK_dim/P_dom"/>
</dbReference>